<name>A0A3Q9FA74_9BURK</name>
<accession>A0A3Q9FA74</accession>
<dbReference type="EMBL" id="CP034546">
    <property type="protein sequence ID" value="AZQ53314.1"/>
    <property type="molecule type" value="Genomic_DNA"/>
</dbReference>
<evidence type="ECO:0000313" key="2">
    <source>
        <dbReference type="Proteomes" id="UP000277191"/>
    </source>
</evidence>
<protein>
    <submittedName>
        <fullName evidence="1">Uncharacterized protein</fullName>
    </submittedName>
</protein>
<dbReference type="RefSeq" id="WP_126365184.1">
    <property type="nucleotide sequence ID" value="NZ_CP034546.1"/>
</dbReference>
<evidence type="ECO:0000313" key="1">
    <source>
        <dbReference type="EMBL" id="AZQ53314.1"/>
    </source>
</evidence>
<sequence>MSSIFSIGPVKGSGQVALEQVWSGAQLPAGYSSFTVLRTGERAHLIAYDKATQKTDAYALTGQAPWVSAVDAKLDLSGGPWDNLDTFVLGNVHYLLTYRADTGTFGFFTVKDGLATSPPYTFALPRNTPTHNFTDVVPYTSLGQQYLLGYDVNTGQVANFSVAVTPVSQGGVPPLLALNVWYHQWAKGWTQFSFFQLGGANFFFKINTAKLNVNIDHIQDNPALGTVEVGSYLQGQLPDALRISSAACVPWAHGEPYLITYIAQDGTTAVYRIHADCLGWTQAGSTTAPAGAARVVPYRLGDTSYALFY</sequence>
<organism evidence="1 2">
    <name type="scientific">Burkholderia cenocepacia</name>
    <dbReference type="NCBI Taxonomy" id="95486"/>
    <lineage>
        <taxon>Bacteria</taxon>
        <taxon>Pseudomonadati</taxon>
        <taxon>Pseudomonadota</taxon>
        <taxon>Betaproteobacteria</taxon>
        <taxon>Burkholderiales</taxon>
        <taxon>Burkholderiaceae</taxon>
        <taxon>Burkholderia</taxon>
        <taxon>Burkholderia cepacia complex</taxon>
    </lineage>
</organism>
<proteinExistence type="predicted"/>
<dbReference type="AlphaFoldDB" id="A0A3Q9FA74"/>
<gene>
    <name evidence="1" type="ORF">D5R55_20335</name>
</gene>
<reference evidence="1 2" key="1">
    <citation type="submission" date="2018-12" db="EMBL/GenBank/DDBJ databases">
        <title>Cadmium resistance mechanism in endophytic bacteria Burkholderia cenocepacia YG-3.</title>
        <authorList>
            <person name="Zhang X."/>
            <person name="Wang X."/>
            <person name="Zhu Y."/>
        </authorList>
    </citation>
    <scope>NUCLEOTIDE SEQUENCE [LARGE SCALE GENOMIC DNA]</scope>
    <source>
        <strain evidence="1 2">YG-3</strain>
    </source>
</reference>
<dbReference type="Proteomes" id="UP000277191">
    <property type="component" value="Chromosome 2"/>
</dbReference>